<feature type="region of interest" description="Disordered" evidence="1">
    <location>
        <begin position="17"/>
        <end position="51"/>
    </location>
</feature>
<keyword evidence="4" id="KW-1185">Reference proteome</keyword>
<feature type="compositionally biased region" description="Polar residues" evidence="1">
    <location>
        <begin position="355"/>
        <end position="367"/>
    </location>
</feature>
<dbReference type="PANTHER" id="PTHR12854">
    <property type="entry name" value="ATAXIN 2-RELATED"/>
    <property type="match status" value="1"/>
</dbReference>
<evidence type="ECO:0000256" key="1">
    <source>
        <dbReference type="SAM" id="MobiDB-lite"/>
    </source>
</evidence>
<dbReference type="GO" id="GO:0010494">
    <property type="term" value="C:cytoplasmic stress granule"/>
    <property type="evidence" value="ECO:0007669"/>
    <property type="project" value="TreeGrafter"/>
</dbReference>
<dbReference type="GO" id="GO:0003729">
    <property type="term" value="F:mRNA binding"/>
    <property type="evidence" value="ECO:0007669"/>
    <property type="project" value="TreeGrafter"/>
</dbReference>
<dbReference type="Pfam" id="PF14438">
    <property type="entry name" value="SM-ATX"/>
    <property type="match status" value="1"/>
</dbReference>
<dbReference type="InterPro" id="IPR025852">
    <property type="entry name" value="SM_dom_ATX"/>
</dbReference>
<dbReference type="SMART" id="SM01272">
    <property type="entry name" value="LsmAD"/>
    <property type="match status" value="1"/>
</dbReference>
<proteinExistence type="predicted"/>
<feature type="compositionally biased region" description="Polar residues" evidence="1">
    <location>
        <begin position="393"/>
        <end position="404"/>
    </location>
</feature>
<name>A0AAP0BPA1_9ASPA</name>
<dbReference type="InterPro" id="IPR009818">
    <property type="entry name" value="PAM2_motif"/>
</dbReference>
<dbReference type="EMBL" id="JBBWWQ010000006">
    <property type="protein sequence ID" value="KAK8944716.1"/>
    <property type="molecule type" value="Genomic_DNA"/>
</dbReference>
<dbReference type="Pfam" id="PF07145">
    <property type="entry name" value="PAM2"/>
    <property type="match status" value="1"/>
</dbReference>
<feature type="region of interest" description="Disordered" evidence="1">
    <location>
        <begin position="355"/>
        <end position="404"/>
    </location>
</feature>
<comment type="caution">
    <text evidence="3">The sequence shown here is derived from an EMBL/GenBank/DDBJ whole genome shotgun (WGS) entry which is preliminary data.</text>
</comment>
<feature type="compositionally biased region" description="Polar residues" evidence="1">
    <location>
        <begin position="523"/>
        <end position="534"/>
    </location>
</feature>
<dbReference type="InterPro" id="IPR045117">
    <property type="entry name" value="ATXN2-like"/>
</dbReference>
<organism evidence="3 4">
    <name type="scientific">Platanthera zijinensis</name>
    <dbReference type="NCBI Taxonomy" id="2320716"/>
    <lineage>
        <taxon>Eukaryota</taxon>
        <taxon>Viridiplantae</taxon>
        <taxon>Streptophyta</taxon>
        <taxon>Embryophyta</taxon>
        <taxon>Tracheophyta</taxon>
        <taxon>Spermatophyta</taxon>
        <taxon>Magnoliopsida</taxon>
        <taxon>Liliopsida</taxon>
        <taxon>Asparagales</taxon>
        <taxon>Orchidaceae</taxon>
        <taxon>Orchidoideae</taxon>
        <taxon>Orchideae</taxon>
        <taxon>Orchidinae</taxon>
        <taxon>Platanthera</taxon>
    </lineage>
</organism>
<gene>
    <name evidence="3" type="ORF">KSP39_PZI008682</name>
</gene>
<accession>A0AAP0BPA1</accession>
<protein>
    <recommendedName>
        <fullName evidence="2">LsmAD domain-containing protein</fullName>
    </recommendedName>
</protein>
<dbReference type="PANTHER" id="PTHR12854:SF7">
    <property type="entry name" value="ATAXIN-2 HOMOLOG"/>
    <property type="match status" value="1"/>
</dbReference>
<evidence type="ECO:0000313" key="4">
    <source>
        <dbReference type="Proteomes" id="UP001418222"/>
    </source>
</evidence>
<dbReference type="GO" id="GO:0034063">
    <property type="term" value="P:stress granule assembly"/>
    <property type="evidence" value="ECO:0007669"/>
    <property type="project" value="TreeGrafter"/>
</dbReference>
<dbReference type="Pfam" id="PF06741">
    <property type="entry name" value="LsmAD"/>
    <property type="match status" value="1"/>
</dbReference>
<sequence length="626" mass="69774">MTQFKMNLHQGIQSRASSNGFNRRRFDRDSGARMENKMAPPGKTVNGGKTVPATSFSRDRLLYVSSCLIGLHVEVHVKNGSVFSGIFCSVNAKDFGIVLKMAQIIKDGSIRGQKGTPETLKRPQTVIIPPRELVQIIAKDVPLTSEEFSSANAREGKKEFMIDSVISRSHSVDVERELERWTPDADDPECPELDNIFDGTWNRNWDQFETNEALFGVKSTFNEEIYTTKLMRGPQMRDLEREASRIAREIEGEETYDLHLAEERGMQFHEGFDIDEESRYSAVYRQIDDGRFEESEDLSSDSCNTETFGVSISSELPRSYLEISREKICGEAPASSTFLTVDEDTLSKCSSDINAHSSDSNIHSGSFKSPDDTKKKLISADNGCSTSHHDANKQIQDQNENKSFSFEKSDKDFRETHMPKEEDENFLVHKKGPSSLAVAYDPPFSDPENKDKSNQPSELAPSGNMTICSEPDQFPVTTSISEHVAADSAYGGPSLSPSSSFCSLSSERSNLNPNAKEFKLNPNAKSFTPSSTFRPSMPISESSFYYTSTVPTVPPIQSMPLGVGIGQAFGAHQPVYNSQAPQLQSPQPYIHANGPMYGPQMIVGQPQPFYYVPTYPPDMQYRGRNF</sequence>
<dbReference type="AlphaFoldDB" id="A0AAP0BPA1"/>
<dbReference type="InterPro" id="IPR009604">
    <property type="entry name" value="LsmAD_domain"/>
</dbReference>
<evidence type="ECO:0000313" key="3">
    <source>
        <dbReference type="EMBL" id="KAK8944716.1"/>
    </source>
</evidence>
<reference evidence="3 4" key="1">
    <citation type="journal article" date="2022" name="Nat. Plants">
        <title>Genomes of leafy and leafless Platanthera orchids illuminate the evolution of mycoheterotrophy.</title>
        <authorList>
            <person name="Li M.H."/>
            <person name="Liu K.W."/>
            <person name="Li Z."/>
            <person name="Lu H.C."/>
            <person name="Ye Q.L."/>
            <person name="Zhang D."/>
            <person name="Wang J.Y."/>
            <person name="Li Y.F."/>
            <person name="Zhong Z.M."/>
            <person name="Liu X."/>
            <person name="Yu X."/>
            <person name="Liu D.K."/>
            <person name="Tu X.D."/>
            <person name="Liu B."/>
            <person name="Hao Y."/>
            <person name="Liao X.Y."/>
            <person name="Jiang Y.T."/>
            <person name="Sun W.H."/>
            <person name="Chen J."/>
            <person name="Chen Y.Q."/>
            <person name="Ai Y."/>
            <person name="Zhai J.W."/>
            <person name="Wu S.S."/>
            <person name="Zhou Z."/>
            <person name="Hsiao Y.Y."/>
            <person name="Wu W.L."/>
            <person name="Chen Y.Y."/>
            <person name="Lin Y.F."/>
            <person name="Hsu J.L."/>
            <person name="Li C.Y."/>
            <person name="Wang Z.W."/>
            <person name="Zhao X."/>
            <person name="Zhong W.Y."/>
            <person name="Ma X.K."/>
            <person name="Ma L."/>
            <person name="Huang J."/>
            <person name="Chen G.Z."/>
            <person name="Huang M.Z."/>
            <person name="Huang L."/>
            <person name="Peng D.H."/>
            <person name="Luo Y.B."/>
            <person name="Zou S.Q."/>
            <person name="Chen S.P."/>
            <person name="Lan S."/>
            <person name="Tsai W.C."/>
            <person name="Van de Peer Y."/>
            <person name="Liu Z.J."/>
        </authorList>
    </citation>
    <scope>NUCLEOTIDE SEQUENCE [LARGE SCALE GENOMIC DNA]</scope>
    <source>
        <strain evidence="3">Lor287</strain>
    </source>
</reference>
<feature type="region of interest" description="Disordered" evidence="1">
    <location>
        <begin position="437"/>
        <end position="472"/>
    </location>
</feature>
<feature type="compositionally biased region" description="Basic and acidic residues" evidence="1">
    <location>
        <begin position="24"/>
        <end position="36"/>
    </location>
</feature>
<dbReference type="Proteomes" id="UP001418222">
    <property type="component" value="Unassembled WGS sequence"/>
</dbReference>
<feature type="domain" description="LsmAD" evidence="2">
    <location>
        <begin position="215"/>
        <end position="286"/>
    </location>
</feature>
<evidence type="ECO:0000259" key="2">
    <source>
        <dbReference type="SMART" id="SM01272"/>
    </source>
</evidence>
<feature type="region of interest" description="Disordered" evidence="1">
    <location>
        <begin position="513"/>
        <end position="534"/>
    </location>
</feature>